<proteinExistence type="predicted"/>
<keyword evidence="2" id="KW-1133">Transmembrane helix</keyword>
<accession>A0A9X3SR80</accession>
<feature type="transmembrane region" description="Helical" evidence="2">
    <location>
        <begin position="85"/>
        <end position="105"/>
    </location>
</feature>
<feature type="compositionally biased region" description="Basic and acidic residues" evidence="1">
    <location>
        <begin position="170"/>
        <end position="179"/>
    </location>
</feature>
<dbReference type="AlphaFoldDB" id="A0A9X3SR80"/>
<dbReference type="RefSeq" id="WP_270074321.1">
    <property type="nucleotide sequence ID" value="NZ_JAJAQC010000048.1"/>
</dbReference>
<keyword evidence="4" id="KW-1185">Reference proteome</keyword>
<keyword evidence="2" id="KW-0472">Membrane</keyword>
<organism evidence="3 4">
    <name type="scientific">Streptomonospora mangrovi</name>
    <dbReference type="NCBI Taxonomy" id="2883123"/>
    <lineage>
        <taxon>Bacteria</taxon>
        <taxon>Bacillati</taxon>
        <taxon>Actinomycetota</taxon>
        <taxon>Actinomycetes</taxon>
        <taxon>Streptosporangiales</taxon>
        <taxon>Nocardiopsidaceae</taxon>
        <taxon>Streptomonospora</taxon>
    </lineage>
</organism>
<evidence type="ECO:0000256" key="1">
    <source>
        <dbReference type="SAM" id="MobiDB-lite"/>
    </source>
</evidence>
<dbReference type="EMBL" id="JAJAQC010000048">
    <property type="protein sequence ID" value="MDA0567071.1"/>
    <property type="molecule type" value="Genomic_DNA"/>
</dbReference>
<feature type="transmembrane region" description="Helical" evidence="2">
    <location>
        <begin position="53"/>
        <end position="73"/>
    </location>
</feature>
<evidence type="ECO:0000313" key="4">
    <source>
        <dbReference type="Proteomes" id="UP001140076"/>
    </source>
</evidence>
<name>A0A9X3SR80_9ACTN</name>
<protein>
    <recommendedName>
        <fullName evidence="5">DUF2567 domain-containing protein</fullName>
    </recommendedName>
</protein>
<comment type="caution">
    <text evidence="3">The sequence shown here is derived from an EMBL/GenBank/DDBJ whole genome shotgun (WGS) entry which is preliminary data.</text>
</comment>
<evidence type="ECO:0000313" key="3">
    <source>
        <dbReference type="EMBL" id="MDA0567071.1"/>
    </source>
</evidence>
<gene>
    <name evidence="3" type="ORF">LG943_22525</name>
</gene>
<reference evidence="3" key="1">
    <citation type="submission" date="2021-10" db="EMBL/GenBank/DDBJ databases">
        <title>Streptomonospora sp. nov., isolated from mangrove soil.</title>
        <authorList>
            <person name="Chen X."/>
            <person name="Ge X."/>
            <person name="Liu W."/>
        </authorList>
    </citation>
    <scope>NUCLEOTIDE SEQUENCE</scope>
    <source>
        <strain evidence="3">S1-112</strain>
    </source>
</reference>
<evidence type="ECO:0008006" key="5">
    <source>
        <dbReference type="Google" id="ProtNLM"/>
    </source>
</evidence>
<evidence type="ECO:0000256" key="2">
    <source>
        <dbReference type="SAM" id="Phobius"/>
    </source>
</evidence>
<feature type="compositionally biased region" description="Polar residues" evidence="1">
    <location>
        <begin position="221"/>
        <end position="237"/>
    </location>
</feature>
<keyword evidence="2" id="KW-0812">Transmembrane</keyword>
<dbReference type="Proteomes" id="UP001140076">
    <property type="component" value="Unassembled WGS sequence"/>
</dbReference>
<feature type="region of interest" description="Disordered" evidence="1">
    <location>
        <begin position="166"/>
        <end position="253"/>
    </location>
</feature>
<sequence length="253" mass="25279">MRAAAAVAGAAAVLGPPLGGLWWLIAPRPDVTVGTGGEVLPYPVTETTFAVDGYFALMAMAAGLVCGYAAYMTQYRWAARDRADLRLACLLGLAAGSAAGSAAAWQTGTLLDAAAFADAVAAARPGDVVESGLRLQALSALVAWPFVAVLQYALFDAVSLWRGDLPGQRPPEDPGDGHHPAGPAWPVPEGHTVGEAGHADPPAGPETAHGGDGGAAAPDTPNASGPPTAPETRNPSETPDAPGTPDAGGGARP</sequence>